<keyword evidence="1" id="KW-0812">Transmembrane</keyword>
<accession>A0A239A1A1</accession>
<dbReference type="Proteomes" id="UP000198310">
    <property type="component" value="Unassembled WGS sequence"/>
</dbReference>
<keyword evidence="1" id="KW-0472">Membrane</keyword>
<feature type="transmembrane region" description="Helical" evidence="1">
    <location>
        <begin position="27"/>
        <end position="52"/>
    </location>
</feature>
<sequence>MVAAAHLLLLALFRLLAWVLLNASMVAAFVLLCKAVAAVCALITALIGLVIASDRLRRRFRLW</sequence>
<name>A0A239A1A1_9BACT</name>
<organism evidence="2 3">
    <name type="scientific">Hymenobacter mucosus</name>
    <dbReference type="NCBI Taxonomy" id="1411120"/>
    <lineage>
        <taxon>Bacteria</taxon>
        <taxon>Pseudomonadati</taxon>
        <taxon>Bacteroidota</taxon>
        <taxon>Cytophagia</taxon>
        <taxon>Cytophagales</taxon>
        <taxon>Hymenobacteraceae</taxon>
        <taxon>Hymenobacter</taxon>
    </lineage>
</organism>
<evidence type="ECO:0000313" key="2">
    <source>
        <dbReference type="EMBL" id="SNR89071.1"/>
    </source>
</evidence>
<evidence type="ECO:0000313" key="3">
    <source>
        <dbReference type="Proteomes" id="UP000198310"/>
    </source>
</evidence>
<keyword evidence="1" id="KW-1133">Transmembrane helix</keyword>
<proteinExistence type="predicted"/>
<dbReference type="AlphaFoldDB" id="A0A239A1A1"/>
<keyword evidence="3" id="KW-1185">Reference proteome</keyword>
<evidence type="ECO:0000256" key="1">
    <source>
        <dbReference type="SAM" id="Phobius"/>
    </source>
</evidence>
<gene>
    <name evidence="2" type="ORF">SAMN06269173_110111</name>
</gene>
<protein>
    <submittedName>
        <fullName evidence="2">Uncharacterized protein</fullName>
    </submittedName>
</protein>
<dbReference type="EMBL" id="FZNS01000010">
    <property type="protein sequence ID" value="SNR89071.1"/>
    <property type="molecule type" value="Genomic_DNA"/>
</dbReference>
<reference evidence="3" key="1">
    <citation type="submission" date="2017-06" db="EMBL/GenBank/DDBJ databases">
        <authorList>
            <person name="Varghese N."/>
            <person name="Submissions S."/>
        </authorList>
    </citation>
    <scope>NUCLEOTIDE SEQUENCE [LARGE SCALE GENOMIC DNA]</scope>
    <source>
        <strain evidence="3">DSM 28041</strain>
    </source>
</reference>